<proteinExistence type="predicted"/>
<dbReference type="Proteomes" id="UP000178429">
    <property type="component" value="Unassembled WGS sequence"/>
</dbReference>
<sequence>MPPIKALRVDLIAYAKKRSLLKKLRKQIGIFEQNPKHPSLNTEALEPRKLKIYSFRIDKRYRAIFIYIDGEVEIIDINLHYQ</sequence>
<name>A0A1F8C393_9BACT</name>
<evidence type="ECO:0000313" key="2">
    <source>
        <dbReference type="Proteomes" id="UP000178429"/>
    </source>
</evidence>
<gene>
    <name evidence="1" type="ORF">A2975_04600</name>
</gene>
<organism evidence="1 2">
    <name type="scientific">Candidatus Woesebacteria bacterium RIFCSPLOWO2_01_FULL_44_14</name>
    <dbReference type="NCBI Taxonomy" id="1802525"/>
    <lineage>
        <taxon>Bacteria</taxon>
        <taxon>Candidatus Woeseibacteriota</taxon>
    </lineage>
</organism>
<protein>
    <submittedName>
        <fullName evidence="1">Uncharacterized protein</fullName>
    </submittedName>
</protein>
<dbReference type="AlphaFoldDB" id="A0A1F8C393"/>
<dbReference type="STRING" id="1802525.A2975_04600"/>
<accession>A0A1F8C393</accession>
<comment type="caution">
    <text evidence="1">The sequence shown here is derived from an EMBL/GenBank/DDBJ whole genome shotgun (WGS) entry which is preliminary data.</text>
</comment>
<reference evidence="1 2" key="1">
    <citation type="journal article" date="2016" name="Nat. Commun.">
        <title>Thousands of microbial genomes shed light on interconnected biogeochemical processes in an aquifer system.</title>
        <authorList>
            <person name="Anantharaman K."/>
            <person name="Brown C.T."/>
            <person name="Hug L.A."/>
            <person name="Sharon I."/>
            <person name="Castelle C.J."/>
            <person name="Probst A.J."/>
            <person name="Thomas B.C."/>
            <person name="Singh A."/>
            <person name="Wilkins M.J."/>
            <person name="Karaoz U."/>
            <person name="Brodie E.L."/>
            <person name="Williams K.H."/>
            <person name="Hubbard S.S."/>
            <person name="Banfield J.F."/>
        </authorList>
    </citation>
    <scope>NUCLEOTIDE SEQUENCE [LARGE SCALE GENOMIC DNA]</scope>
</reference>
<dbReference type="EMBL" id="MGHL01000006">
    <property type="protein sequence ID" value="OGM70319.1"/>
    <property type="molecule type" value="Genomic_DNA"/>
</dbReference>
<dbReference type="InterPro" id="IPR035093">
    <property type="entry name" value="RelE/ParE_toxin_dom_sf"/>
</dbReference>
<dbReference type="SUPFAM" id="SSF143011">
    <property type="entry name" value="RelE-like"/>
    <property type="match status" value="1"/>
</dbReference>
<dbReference type="Gene3D" id="3.30.2310.20">
    <property type="entry name" value="RelE-like"/>
    <property type="match status" value="1"/>
</dbReference>
<evidence type="ECO:0000313" key="1">
    <source>
        <dbReference type="EMBL" id="OGM70319.1"/>
    </source>
</evidence>